<evidence type="ECO:0000256" key="3">
    <source>
        <dbReference type="ARBA" id="ARBA00022741"/>
    </source>
</evidence>
<dbReference type="PANTHER" id="PTHR10229:SF8">
    <property type="entry name" value="GTPASE HFLX"/>
    <property type="match status" value="1"/>
</dbReference>
<organism evidence="8 9">
    <name type="scientific">Adiantum capillus-veneris</name>
    <name type="common">Maidenhair fern</name>
    <dbReference type="NCBI Taxonomy" id="13818"/>
    <lineage>
        <taxon>Eukaryota</taxon>
        <taxon>Viridiplantae</taxon>
        <taxon>Streptophyta</taxon>
        <taxon>Embryophyta</taxon>
        <taxon>Tracheophyta</taxon>
        <taxon>Polypodiopsida</taxon>
        <taxon>Polypodiidae</taxon>
        <taxon>Polypodiales</taxon>
        <taxon>Pteridineae</taxon>
        <taxon>Pteridaceae</taxon>
        <taxon>Vittarioideae</taxon>
        <taxon>Adiantum</taxon>
    </lineage>
</organism>
<accession>A0A9D4ZBB1</accession>
<dbReference type="AlphaFoldDB" id="A0A9D4ZBB1"/>
<dbReference type="SUPFAM" id="SSF52540">
    <property type="entry name" value="P-loop containing nucleoside triphosphate hydrolases"/>
    <property type="match status" value="1"/>
</dbReference>
<evidence type="ECO:0000313" key="8">
    <source>
        <dbReference type="EMBL" id="KAI5067597.1"/>
    </source>
</evidence>
<dbReference type="FunFam" id="3.40.50.11060:FF:000003">
    <property type="entry name" value="GTP-binding protein chloroplastic"/>
    <property type="match status" value="1"/>
</dbReference>
<gene>
    <name evidence="8" type="ORF">GOP47_0018125</name>
</gene>
<evidence type="ECO:0000259" key="7">
    <source>
        <dbReference type="PROSITE" id="PS51705"/>
    </source>
</evidence>
<keyword evidence="4" id="KW-0460">Magnesium</keyword>
<feature type="domain" description="Hflx-type G" evidence="7">
    <location>
        <begin position="348"/>
        <end position="581"/>
    </location>
</feature>
<dbReference type="OrthoDB" id="10268034at2759"/>
<dbReference type="InterPro" id="IPR025121">
    <property type="entry name" value="GTPase_HflX_N"/>
</dbReference>
<keyword evidence="5" id="KW-0342">GTP-binding</keyword>
<keyword evidence="9" id="KW-1185">Reference proteome</keyword>
<dbReference type="InterPro" id="IPR006073">
    <property type="entry name" value="GTP-bd"/>
</dbReference>
<keyword evidence="1" id="KW-0150">Chloroplast</keyword>
<dbReference type="InterPro" id="IPR042108">
    <property type="entry name" value="GTPase_HflX_N_sf"/>
</dbReference>
<keyword evidence="3" id="KW-0547">Nucleotide-binding</keyword>
<evidence type="ECO:0000256" key="4">
    <source>
        <dbReference type="ARBA" id="ARBA00022842"/>
    </source>
</evidence>
<dbReference type="GO" id="GO:0043022">
    <property type="term" value="F:ribosome binding"/>
    <property type="evidence" value="ECO:0007669"/>
    <property type="project" value="TreeGrafter"/>
</dbReference>
<dbReference type="PANTHER" id="PTHR10229">
    <property type="entry name" value="GTP-BINDING PROTEIN HFLX"/>
    <property type="match status" value="1"/>
</dbReference>
<keyword evidence="1" id="KW-0934">Plastid</keyword>
<dbReference type="EMBL" id="JABFUD020000017">
    <property type="protein sequence ID" value="KAI5067597.1"/>
    <property type="molecule type" value="Genomic_DNA"/>
</dbReference>
<protein>
    <recommendedName>
        <fullName evidence="7">Hflx-type G domain-containing protein</fullName>
    </recommendedName>
</protein>
<dbReference type="Pfam" id="PF16360">
    <property type="entry name" value="GTP-bdg_M"/>
    <property type="match status" value="1"/>
</dbReference>
<dbReference type="GO" id="GO:0005525">
    <property type="term" value="F:GTP binding"/>
    <property type="evidence" value="ECO:0007669"/>
    <property type="project" value="UniProtKB-KW"/>
</dbReference>
<dbReference type="CDD" id="cd01878">
    <property type="entry name" value="HflX"/>
    <property type="match status" value="1"/>
</dbReference>
<dbReference type="InterPro" id="IPR030394">
    <property type="entry name" value="G_HFLX_dom"/>
</dbReference>
<evidence type="ECO:0000256" key="5">
    <source>
        <dbReference type="ARBA" id="ARBA00023134"/>
    </source>
</evidence>
<dbReference type="Proteomes" id="UP000886520">
    <property type="component" value="Chromosome 17"/>
</dbReference>
<dbReference type="InterPro" id="IPR027417">
    <property type="entry name" value="P-loop_NTPase"/>
</dbReference>
<dbReference type="NCBIfam" id="TIGR03156">
    <property type="entry name" value="GTP_HflX"/>
    <property type="match status" value="1"/>
</dbReference>
<sequence>MVFRGRVTATLLLRVGQLASSTPKAGSLLLPTTSSTTQLSPRNAGFIRSNGSWRSHHALFFSQKHKTGWSIGHAPTITFWSRIVSLFHTTACSSQGLIYNYDSDRPPRLLVVQPRTYPQIILKANLLEALRLASSLEELRGDKAEDDPEKLPPYMLVQSPESGKSRKRRKRVRADAYFGSGTIENVRTQVVVIESQDGLDAVFVNATLTAVQQRNLERAWGKPVLDRVGLIIEIFGAHAETKEARLQVELAALNYKKSRLVRMPSKDGRLTFGMDFEAEVVSARGRGSGGGRGFISGAGETEIQLQRRRISERRDRLLTMLKEVRRTRSLHRDARRKHGMGGHGNRLPVVAVVGYTNAGKSSLVSALSRSKLYIDDKLFATLDPRSRSVTLPSGQSIILSDTVGFIADLPIQLVEAFHATLEEVVEADFLMHVIDSSAPNAEEQRLAVLQALESIGVTKEKMQQCMIEVWNKIDLASKSPSDSNGIKLEEIEGGDICLLPEANVSGQVSSGEVSSDDDETTNGVILEEEENAENHKELDASEYTSLSWCSDGIPRIGISVRESIGLKNLLDLLDKKVVAGPKPYAEIEA</sequence>
<evidence type="ECO:0000256" key="1">
    <source>
        <dbReference type="ARBA" id="ARBA00022528"/>
    </source>
</evidence>
<comment type="caution">
    <text evidence="8">The sequence shown here is derived from an EMBL/GenBank/DDBJ whole genome shotgun (WGS) entry which is preliminary data.</text>
</comment>
<dbReference type="GO" id="GO:0005737">
    <property type="term" value="C:cytoplasm"/>
    <property type="evidence" value="ECO:0007669"/>
    <property type="project" value="TreeGrafter"/>
</dbReference>
<keyword evidence="2" id="KW-0479">Metal-binding</keyword>
<dbReference type="InterPro" id="IPR016496">
    <property type="entry name" value="GTPase_HflX"/>
</dbReference>
<dbReference type="Gene3D" id="3.40.50.300">
    <property type="entry name" value="P-loop containing nucleotide triphosphate hydrolases"/>
    <property type="match status" value="1"/>
</dbReference>
<proteinExistence type="predicted"/>
<evidence type="ECO:0000256" key="6">
    <source>
        <dbReference type="SAM" id="MobiDB-lite"/>
    </source>
</evidence>
<name>A0A9D4ZBB1_ADICA</name>
<evidence type="ECO:0000256" key="2">
    <source>
        <dbReference type="ARBA" id="ARBA00022723"/>
    </source>
</evidence>
<evidence type="ECO:0000313" key="9">
    <source>
        <dbReference type="Proteomes" id="UP000886520"/>
    </source>
</evidence>
<dbReference type="PROSITE" id="PS51705">
    <property type="entry name" value="G_HFLX"/>
    <property type="match status" value="1"/>
</dbReference>
<dbReference type="InterPro" id="IPR032305">
    <property type="entry name" value="GTP-bd_M"/>
</dbReference>
<dbReference type="Pfam" id="PF13167">
    <property type="entry name" value="GTP-bdg_N"/>
    <property type="match status" value="1"/>
</dbReference>
<dbReference type="GO" id="GO:0046872">
    <property type="term" value="F:metal ion binding"/>
    <property type="evidence" value="ECO:0007669"/>
    <property type="project" value="UniProtKB-KW"/>
</dbReference>
<dbReference type="Pfam" id="PF01926">
    <property type="entry name" value="MMR_HSR1"/>
    <property type="match status" value="1"/>
</dbReference>
<feature type="region of interest" description="Disordered" evidence="6">
    <location>
        <begin position="141"/>
        <end position="170"/>
    </location>
</feature>
<dbReference type="Gene3D" id="3.40.50.11060">
    <property type="entry name" value="GTPase HflX, N-terminal domain"/>
    <property type="match status" value="1"/>
</dbReference>
<reference evidence="8" key="1">
    <citation type="submission" date="2021-01" db="EMBL/GenBank/DDBJ databases">
        <title>Adiantum capillus-veneris genome.</title>
        <authorList>
            <person name="Fang Y."/>
            <person name="Liao Q."/>
        </authorList>
    </citation>
    <scope>NUCLEOTIDE SEQUENCE</scope>
    <source>
        <strain evidence="8">H3</strain>
        <tissue evidence="8">Leaf</tissue>
    </source>
</reference>
<dbReference type="PRINTS" id="PR00326">
    <property type="entry name" value="GTP1OBG"/>
</dbReference>